<dbReference type="AlphaFoldDB" id="A0A833S5B3"/>
<keyword evidence="3" id="KW-1185">Reference proteome</keyword>
<name>A0A833S5B3_PHYIN</name>
<evidence type="ECO:0000313" key="2">
    <source>
        <dbReference type="EMBL" id="KAF4040902.1"/>
    </source>
</evidence>
<dbReference type="Proteomes" id="UP000602510">
    <property type="component" value="Unassembled WGS sequence"/>
</dbReference>
<reference evidence="2" key="1">
    <citation type="submission" date="2020-04" db="EMBL/GenBank/DDBJ databases">
        <title>Hybrid Assembly of Korean Phytophthora infestans isolates.</title>
        <authorList>
            <person name="Prokchorchik M."/>
            <person name="Lee Y."/>
            <person name="Seo J."/>
            <person name="Cho J.-H."/>
            <person name="Park Y.-E."/>
            <person name="Jang D.-C."/>
            <person name="Im J.-S."/>
            <person name="Choi J.-G."/>
            <person name="Park H.-J."/>
            <person name="Lee G.-B."/>
            <person name="Lee Y.-G."/>
            <person name="Hong S.-Y."/>
            <person name="Cho K."/>
            <person name="Sohn K.H."/>
        </authorList>
    </citation>
    <scope>NUCLEOTIDE SEQUENCE</scope>
    <source>
        <strain evidence="2">KR_1_A1</strain>
    </source>
</reference>
<sequence>MRGQDKAEYVTYKIVTTAGTDAVATDTADVKIRKFCSGDTREWLKWSFKFRNLAKTKGWPDEQKAANLAFLIEGDLAAEVEQFKAEAVKEKKSFETFYSNTVHKLAARVKENIRLFAELPVDAEEIPEVQQLRCFKRGMPMEWQEKYAASGVVCGKFCDQVIYFERLERSEKHRLDRERSRQKKSDDSHNERHAKSSHEKSSSEHRPSSDQQSK</sequence>
<dbReference type="EMBL" id="WSZM01000135">
    <property type="protein sequence ID" value="KAF4040902.1"/>
    <property type="molecule type" value="Genomic_DNA"/>
</dbReference>
<accession>A0A833S5B3</accession>
<gene>
    <name evidence="2" type="ORF">GN244_ATG06945</name>
</gene>
<feature type="region of interest" description="Disordered" evidence="1">
    <location>
        <begin position="172"/>
        <end position="214"/>
    </location>
</feature>
<evidence type="ECO:0000256" key="1">
    <source>
        <dbReference type="SAM" id="MobiDB-lite"/>
    </source>
</evidence>
<organism evidence="2 3">
    <name type="scientific">Phytophthora infestans</name>
    <name type="common">Potato late blight agent</name>
    <name type="synonym">Botrytis infestans</name>
    <dbReference type="NCBI Taxonomy" id="4787"/>
    <lineage>
        <taxon>Eukaryota</taxon>
        <taxon>Sar</taxon>
        <taxon>Stramenopiles</taxon>
        <taxon>Oomycota</taxon>
        <taxon>Peronosporomycetes</taxon>
        <taxon>Peronosporales</taxon>
        <taxon>Peronosporaceae</taxon>
        <taxon>Phytophthora</taxon>
    </lineage>
</organism>
<evidence type="ECO:0000313" key="3">
    <source>
        <dbReference type="Proteomes" id="UP000602510"/>
    </source>
</evidence>
<protein>
    <submittedName>
        <fullName evidence="2">Uncharacterized protein</fullName>
    </submittedName>
</protein>
<comment type="caution">
    <text evidence="2">The sequence shown here is derived from an EMBL/GenBank/DDBJ whole genome shotgun (WGS) entry which is preliminary data.</text>
</comment>
<proteinExistence type="predicted"/>